<dbReference type="SUPFAM" id="SSF51735">
    <property type="entry name" value="NAD(P)-binding Rossmann-fold domains"/>
    <property type="match status" value="1"/>
</dbReference>
<dbReference type="GO" id="GO:0016491">
    <property type="term" value="F:oxidoreductase activity"/>
    <property type="evidence" value="ECO:0007669"/>
    <property type="project" value="UniProtKB-KW"/>
</dbReference>
<reference evidence="4 5" key="1">
    <citation type="journal article" date="2012" name="PLoS Pathog.">
        <title>Diverse lifestyles and strategies of plant pathogenesis encoded in the genomes of eighteen Dothideomycetes fungi.</title>
        <authorList>
            <person name="Ohm R.A."/>
            <person name="Feau N."/>
            <person name="Henrissat B."/>
            <person name="Schoch C.L."/>
            <person name="Horwitz B.A."/>
            <person name="Barry K.W."/>
            <person name="Condon B.J."/>
            <person name="Copeland A.C."/>
            <person name="Dhillon B."/>
            <person name="Glaser F."/>
            <person name="Hesse C.N."/>
            <person name="Kosti I."/>
            <person name="LaButti K."/>
            <person name="Lindquist E.A."/>
            <person name="Lucas S."/>
            <person name="Salamov A.A."/>
            <person name="Bradshaw R.E."/>
            <person name="Ciuffetti L."/>
            <person name="Hamelin R.C."/>
            <person name="Kema G.H.J."/>
            <person name="Lawrence C."/>
            <person name="Scott J.A."/>
            <person name="Spatafora J.W."/>
            <person name="Turgeon B.G."/>
            <person name="de Wit P.J.G.M."/>
            <person name="Zhong S."/>
            <person name="Goodwin S.B."/>
            <person name="Grigoriev I.V."/>
        </authorList>
    </citation>
    <scope>NUCLEOTIDE SEQUENCE [LARGE SCALE GENOMIC DNA]</scope>
    <source>
        <strain evidence="4 5">SO2202</strain>
    </source>
</reference>
<dbReference type="InterPro" id="IPR002347">
    <property type="entry name" value="SDR_fam"/>
</dbReference>
<dbReference type="Proteomes" id="UP000016931">
    <property type="component" value="Unassembled WGS sequence"/>
</dbReference>
<dbReference type="InterPro" id="IPR020904">
    <property type="entry name" value="Sc_DH/Rdtase_CS"/>
</dbReference>
<keyword evidence="5" id="KW-1185">Reference proteome</keyword>
<dbReference type="PANTHER" id="PTHR43618:SF18">
    <property type="entry name" value="SHORT CHAIN DEHYDROGENASE_REDUCTASE FAMILY (AFU_ORTHOLOGUE AFUA_5G12480)"/>
    <property type="match status" value="1"/>
</dbReference>
<evidence type="ECO:0000256" key="3">
    <source>
        <dbReference type="ARBA" id="ARBA00023002"/>
    </source>
</evidence>
<dbReference type="OMA" id="NTAGFWY"/>
<dbReference type="STRING" id="692275.N1QJL9"/>
<dbReference type="Gene3D" id="3.40.50.720">
    <property type="entry name" value="NAD(P)-binding Rossmann-like Domain"/>
    <property type="match status" value="1"/>
</dbReference>
<sequence>MDPYTTDPSKLFSVEGMVVVITGGGTGIGLMMTKAFAHNGASKVYIIGRRKEKLSAAVLEAGSRGNVIPIVGDVTNPQSLQSISSQIQSEAGFINLLICNSGVYSPSIANPAQVPISEFVQKAFSQGPEVWNDSFATNSTSVAFTAFAFLPLLHAGNLRGNCAGRQSQILVTSSIAGYLRNPQAVGAYPVTKAATTHLVKGLAGALVPYSIRVNALAPGLFPSDLAAELIAKGGTPLKEDPCVEGAFAKSFIPAQRVGSPADMAGTVLYLASAAGAYVNGNIQVIDGGRIAIMHGTY</sequence>
<dbReference type="eggNOG" id="KOG0725">
    <property type="taxonomic scope" value="Eukaryota"/>
</dbReference>
<proteinExistence type="inferred from homology"/>
<accession>N1QJL9</accession>
<keyword evidence="3" id="KW-0560">Oxidoreductase</keyword>
<dbReference type="EMBL" id="KB456265">
    <property type="protein sequence ID" value="EMF12000.1"/>
    <property type="molecule type" value="Genomic_DNA"/>
</dbReference>
<dbReference type="Pfam" id="PF00106">
    <property type="entry name" value="adh_short"/>
    <property type="match status" value="1"/>
</dbReference>
<name>N1QJL9_SPHMS</name>
<dbReference type="InterPro" id="IPR036291">
    <property type="entry name" value="NAD(P)-bd_dom_sf"/>
</dbReference>
<dbReference type="PRINTS" id="PR00081">
    <property type="entry name" value="GDHRDH"/>
</dbReference>
<comment type="similarity">
    <text evidence="1">Belongs to the short-chain dehydrogenases/reductases (SDR) family.</text>
</comment>
<dbReference type="InterPro" id="IPR052178">
    <property type="entry name" value="Sec_Metab_Biosynth_SDR"/>
</dbReference>
<evidence type="ECO:0000313" key="5">
    <source>
        <dbReference type="Proteomes" id="UP000016931"/>
    </source>
</evidence>
<dbReference type="GeneID" id="27907580"/>
<dbReference type="HOGENOM" id="CLU_010194_12_1_1"/>
<evidence type="ECO:0000256" key="2">
    <source>
        <dbReference type="ARBA" id="ARBA00022857"/>
    </source>
</evidence>
<protein>
    <submittedName>
        <fullName evidence="4">NAD(P)-binding protein</fullName>
    </submittedName>
</protein>
<keyword evidence="2" id="KW-0521">NADP</keyword>
<dbReference type="AlphaFoldDB" id="N1QJL9"/>
<gene>
    <name evidence="4" type="ORF">SEPMUDRAFT_87428</name>
</gene>
<dbReference type="PROSITE" id="PS00061">
    <property type="entry name" value="ADH_SHORT"/>
    <property type="match status" value="1"/>
</dbReference>
<evidence type="ECO:0000256" key="1">
    <source>
        <dbReference type="ARBA" id="ARBA00006484"/>
    </source>
</evidence>
<evidence type="ECO:0000313" key="4">
    <source>
        <dbReference type="EMBL" id="EMF12000.1"/>
    </source>
</evidence>
<dbReference type="CDD" id="cd05233">
    <property type="entry name" value="SDR_c"/>
    <property type="match status" value="1"/>
</dbReference>
<dbReference type="OrthoDB" id="2898618at2759"/>
<dbReference type="PANTHER" id="PTHR43618">
    <property type="entry name" value="7-ALPHA-HYDROXYSTEROID DEHYDROGENASE"/>
    <property type="match status" value="1"/>
</dbReference>
<dbReference type="RefSeq" id="XP_016760121.1">
    <property type="nucleotide sequence ID" value="XM_016910443.1"/>
</dbReference>
<organism evidence="4 5">
    <name type="scientific">Sphaerulina musiva (strain SO2202)</name>
    <name type="common">Poplar stem canker fungus</name>
    <name type="synonym">Septoria musiva</name>
    <dbReference type="NCBI Taxonomy" id="692275"/>
    <lineage>
        <taxon>Eukaryota</taxon>
        <taxon>Fungi</taxon>
        <taxon>Dikarya</taxon>
        <taxon>Ascomycota</taxon>
        <taxon>Pezizomycotina</taxon>
        <taxon>Dothideomycetes</taxon>
        <taxon>Dothideomycetidae</taxon>
        <taxon>Mycosphaerellales</taxon>
        <taxon>Mycosphaerellaceae</taxon>
        <taxon>Sphaerulina</taxon>
    </lineage>
</organism>